<protein>
    <submittedName>
        <fullName evidence="2">Uncharacterized protein</fullName>
    </submittedName>
</protein>
<evidence type="ECO:0000256" key="1">
    <source>
        <dbReference type="SAM" id="Phobius"/>
    </source>
</evidence>
<gene>
    <name evidence="2" type="ORF">Indivirus_5_37</name>
</gene>
<keyword evidence="1" id="KW-0472">Membrane</keyword>
<reference evidence="2" key="1">
    <citation type="journal article" date="2017" name="Science">
        <title>Giant viruses with an expanded complement of translation system components.</title>
        <authorList>
            <person name="Schulz F."/>
            <person name="Yutin N."/>
            <person name="Ivanova N.N."/>
            <person name="Ortega D.R."/>
            <person name="Lee T.K."/>
            <person name="Vierheilig J."/>
            <person name="Daims H."/>
            <person name="Horn M."/>
            <person name="Wagner M."/>
            <person name="Jensen G.J."/>
            <person name="Kyrpides N.C."/>
            <person name="Koonin E.V."/>
            <person name="Woyke T."/>
        </authorList>
    </citation>
    <scope>NUCLEOTIDE SEQUENCE</scope>
    <source>
        <strain evidence="2">ILV1</strain>
    </source>
</reference>
<evidence type="ECO:0000313" key="2">
    <source>
        <dbReference type="EMBL" id="ARF09914.1"/>
    </source>
</evidence>
<accession>A0A1V0SE63</accession>
<organism evidence="2">
    <name type="scientific">Indivirus ILV1</name>
    <dbReference type="NCBI Taxonomy" id="1977633"/>
    <lineage>
        <taxon>Viruses</taxon>
        <taxon>Varidnaviria</taxon>
        <taxon>Bamfordvirae</taxon>
        <taxon>Nucleocytoviricota</taxon>
        <taxon>Megaviricetes</taxon>
        <taxon>Imitervirales</taxon>
        <taxon>Mimiviridae</taxon>
        <taxon>Klosneuvirinae</taxon>
        <taxon>Indivirus</taxon>
    </lineage>
</organism>
<feature type="transmembrane region" description="Helical" evidence="1">
    <location>
        <begin position="6"/>
        <end position="23"/>
    </location>
</feature>
<sequence>MIDQNTAIIIGLVVVLVLVLVVLSRRSEHMNDHPDKPTPAALFMQALNGTAKNISSVISAPFAQRKLSMPDPKLWSARR</sequence>
<name>A0A1V0SE63_9VIRU</name>
<dbReference type="EMBL" id="KY684089">
    <property type="protein sequence ID" value="ARF09914.1"/>
    <property type="molecule type" value="Genomic_DNA"/>
</dbReference>
<proteinExistence type="predicted"/>
<keyword evidence="1" id="KW-0812">Transmembrane</keyword>
<keyword evidence="1" id="KW-1133">Transmembrane helix</keyword>